<comment type="caution">
    <text evidence="1">The sequence shown here is derived from an EMBL/GenBank/DDBJ whole genome shotgun (WGS) entry which is preliminary data.</text>
</comment>
<dbReference type="EMBL" id="LAZR01036746">
    <property type="protein sequence ID" value="KKL24033.1"/>
    <property type="molecule type" value="Genomic_DNA"/>
</dbReference>
<reference evidence="1" key="1">
    <citation type="journal article" date="2015" name="Nature">
        <title>Complex archaea that bridge the gap between prokaryotes and eukaryotes.</title>
        <authorList>
            <person name="Spang A."/>
            <person name="Saw J.H."/>
            <person name="Jorgensen S.L."/>
            <person name="Zaremba-Niedzwiedzka K."/>
            <person name="Martijn J."/>
            <person name="Lind A.E."/>
            <person name="van Eijk R."/>
            <person name="Schleper C."/>
            <person name="Guy L."/>
            <person name="Ettema T.J."/>
        </authorList>
    </citation>
    <scope>NUCLEOTIDE SEQUENCE</scope>
</reference>
<gene>
    <name evidence="1" type="ORF">LCGC14_2419400</name>
</gene>
<organism evidence="1">
    <name type="scientific">marine sediment metagenome</name>
    <dbReference type="NCBI Taxonomy" id="412755"/>
    <lineage>
        <taxon>unclassified sequences</taxon>
        <taxon>metagenomes</taxon>
        <taxon>ecological metagenomes</taxon>
    </lineage>
</organism>
<proteinExistence type="predicted"/>
<accession>A0A0F9EJG4</accession>
<name>A0A0F9EJG4_9ZZZZ</name>
<sequence>MSVKVTFMTITTLGKNITRTFDNAEDWGFNEVRHLIIYDSNDLVNRKHIAEIVTNVQSVEFV</sequence>
<evidence type="ECO:0000313" key="1">
    <source>
        <dbReference type="EMBL" id="KKL24033.1"/>
    </source>
</evidence>
<dbReference type="AlphaFoldDB" id="A0A0F9EJG4"/>
<protein>
    <submittedName>
        <fullName evidence="1">Uncharacterized protein</fullName>
    </submittedName>
</protein>